<evidence type="ECO:0000313" key="2">
    <source>
        <dbReference type="Proteomes" id="UP000805193"/>
    </source>
</evidence>
<dbReference type="EMBL" id="JABSTQ010005406">
    <property type="protein sequence ID" value="KAG0439392.1"/>
    <property type="molecule type" value="Genomic_DNA"/>
</dbReference>
<reference evidence="1 2" key="1">
    <citation type="journal article" date="2020" name="Cell">
        <title>Large-Scale Comparative Analyses of Tick Genomes Elucidate Their Genetic Diversity and Vector Capacities.</title>
        <authorList>
            <consortium name="Tick Genome and Microbiome Consortium (TIGMIC)"/>
            <person name="Jia N."/>
            <person name="Wang J."/>
            <person name="Shi W."/>
            <person name="Du L."/>
            <person name="Sun Y."/>
            <person name="Zhan W."/>
            <person name="Jiang J.F."/>
            <person name="Wang Q."/>
            <person name="Zhang B."/>
            <person name="Ji P."/>
            <person name="Bell-Sakyi L."/>
            <person name="Cui X.M."/>
            <person name="Yuan T.T."/>
            <person name="Jiang B.G."/>
            <person name="Yang W.F."/>
            <person name="Lam T.T."/>
            <person name="Chang Q.C."/>
            <person name="Ding S.J."/>
            <person name="Wang X.J."/>
            <person name="Zhu J.G."/>
            <person name="Ruan X.D."/>
            <person name="Zhao L."/>
            <person name="Wei J.T."/>
            <person name="Ye R.Z."/>
            <person name="Que T.C."/>
            <person name="Du C.H."/>
            <person name="Zhou Y.H."/>
            <person name="Cheng J.X."/>
            <person name="Dai P.F."/>
            <person name="Guo W.B."/>
            <person name="Han X.H."/>
            <person name="Huang E.J."/>
            <person name="Li L.F."/>
            <person name="Wei W."/>
            <person name="Gao Y.C."/>
            <person name="Liu J.Z."/>
            <person name="Shao H.Z."/>
            <person name="Wang X."/>
            <person name="Wang C.C."/>
            <person name="Yang T.C."/>
            <person name="Huo Q.B."/>
            <person name="Li W."/>
            <person name="Chen H.Y."/>
            <person name="Chen S.E."/>
            <person name="Zhou L.G."/>
            <person name="Ni X.B."/>
            <person name="Tian J.H."/>
            <person name="Sheng Y."/>
            <person name="Liu T."/>
            <person name="Pan Y.S."/>
            <person name="Xia L.Y."/>
            <person name="Li J."/>
            <person name="Zhao F."/>
            <person name="Cao W.C."/>
        </authorList>
    </citation>
    <scope>NUCLEOTIDE SEQUENCE [LARGE SCALE GENOMIC DNA]</scope>
    <source>
        <strain evidence="1">Iper-2018</strain>
    </source>
</reference>
<name>A0AC60QQA7_IXOPE</name>
<accession>A0AC60QQA7</accession>
<proteinExistence type="predicted"/>
<comment type="caution">
    <text evidence="1">The sequence shown here is derived from an EMBL/GenBank/DDBJ whole genome shotgun (WGS) entry which is preliminary data.</text>
</comment>
<sequence length="157" mass="17294">MSSIVAKLFGHIEGTFGHLLDDLTTHRWLSVDDLADFADAFDNRGAPLNNCRGFVDCPARPTLPPSLNQKIYLSGPKRVHTLKYQAIMCANGIICELVGPFPSHSQDAGMLRERGLYDKLEGLGQGTMFITYGDPAYPLRPLLMRPYVGASLTAQQQ</sequence>
<organism evidence="1 2">
    <name type="scientific">Ixodes persulcatus</name>
    <name type="common">Taiga tick</name>
    <dbReference type="NCBI Taxonomy" id="34615"/>
    <lineage>
        <taxon>Eukaryota</taxon>
        <taxon>Metazoa</taxon>
        <taxon>Ecdysozoa</taxon>
        <taxon>Arthropoda</taxon>
        <taxon>Chelicerata</taxon>
        <taxon>Arachnida</taxon>
        <taxon>Acari</taxon>
        <taxon>Parasitiformes</taxon>
        <taxon>Ixodida</taxon>
        <taxon>Ixodoidea</taxon>
        <taxon>Ixodidae</taxon>
        <taxon>Ixodinae</taxon>
        <taxon>Ixodes</taxon>
    </lineage>
</organism>
<protein>
    <submittedName>
        <fullName evidence="1">Uncharacterized protein</fullName>
    </submittedName>
</protein>
<gene>
    <name evidence="1" type="ORF">HPB47_016665</name>
</gene>
<evidence type="ECO:0000313" key="1">
    <source>
        <dbReference type="EMBL" id="KAG0439392.1"/>
    </source>
</evidence>
<keyword evidence="2" id="KW-1185">Reference proteome</keyword>
<dbReference type="Proteomes" id="UP000805193">
    <property type="component" value="Unassembled WGS sequence"/>
</dbReference>